<dbReference type="Proteomes" id="UP000237823">
    <property type="component" value="Unassembled WGS sequence"/>
</dbReference>
<dbReference type="InterPro" id="IPR006433">
    <property type="entry name" value="Prohead_protease"/>
</dbReference>
<evidence type="ECO:0000256" key="2">
    <source>
        <dbReference type="ARBA" id="ARBA00022670"/>
    </source>
</evidence>
<evidence type="ECO:0000313" key="12">
    <source>
        <dbReference type="Proteomes" id="UP000439424"/>
    </source>
</evidence>
<evidence type="ECO:0000313" key="9">
    <source>
        <dbReference type="Proteomes" id="UP000072389"/>
    </source>
</evidence>
<dbReference type="GO" id="GO:0006508">
    <property type="term" value="P:proteolysis"/>
    <property type="evidence" value="ECO:0007669"/>
    <property type="project" value="UniProtKB-KW"/>
</dbReference>
<reference evidence="5 9" key="1">
    <citation type="journal article" date="2014" name="Antimicrob. Agents Chemother.">
        <title>Triclosan can select for an AdeIJK-overexpressing mutant of Acinetobacter baumannii ATCC 17978 that displays reduced susceptibility to multiple antibiotics.</title>
        <authorList>
            <person name="Fernando D.M."/>
            <person name="Xu W."/>
            <person name="Loewen P.C."/>
            <person name="Zhanel G.G."/>
            <person name="Kumar A."/>
        </authorList>
    </citation>
    <scope>NUCLEOTIDE SEQUENCE [LARGE SCALE GENOMIC DNA]</scope>
    <source>
        <strain evidence="9">ATCC 17978</strain>
        <strain evidence="5">ATCC 17978-VU</strain>
    </source>
</reference>
<name>A0A0J8TF12_ACIBA</name>
<dbReference type="EMBL" id="WPIP01000048">
    <property type="protein sequence ID" value="MVM91564.1"/>
    <property type="molecule type" value="Genomic_DNA"/>
</dbReference>
<dbReference type="Pfam" id="PF04586">
    <property type="entry name" value="Peptidase_S78"/>
    <property type="match status" value="1"/>
</dbReference>
<reference evidence="7 10" key="5">
    <citation type="submission" date="2017-05" db="EMBL/GenBank/DDBJ databases">
        <authorList>
            <person name="Song R."/>
            <person name="Chenine A.L."/>
            <person name="Ruprecht R.M."/>
        </authorList>
    </citation>
    <scope>NUCLEOTIDE SEQUENCE [LARGE SCALE GENOMIC DNA]</scope>
    <source>
        <strain evidence="7 10">PR350</strain>
    </source>
</reference>
<keyword evidence="1" id="KW-1188">Viral release from host cell</keyword>
<evidence type="ECO:0000256" key="1">
    <source>
        <dbReference type="ARBA" id="ARBA00022612"/>
    </source>
</evidence>
<dbReference type="EMBL" id="NEPB01000002">
    <property type="protein sequence ID" value="PRN37313.1"/>
    <property type="molecule type" value="Genomic_DNA"/>
</dbReference>
<evidence type="ECO:0000313" key="11">
    <source>
        <dbReference type="Proteomes" id="UP000237823"/>
    </source>
</evidence>
<dbReference type="EMBL" id="CP018664">
    <property type="protein sequence ID" value="APP32181.1"/>
    <property type="molecule type" value="Genomic_DNA"/>
</dbReference>
<dbReference type="NCBIfam" id="TIGR01543">
    <property type="entry name" value="proheadase_HK97"/>
    <property type="match status" value="1"/>
</dbReference>
<dbReference type="Proteomes" id="UP000072389">
    <property type="component" value="Chromosome"/>
</dbReference>
<dbReference type="STRING" id="1096995.BJAB07104_01240"/>
<dbReference type="AlphaFoldDB" id="A0A0J8TF12"/>
<evidence type="ECO:0000313" key="7">
    <source>
        <dbReference type="EMBL" id="OTM86407.1"/>
    </source>
</evidence>
<keyword evidence="3" id="KW-0378">Hydrolase</keyword>
<accession>A0A0J8TF12</accession>
<evidence type="ECO:0000313" key="10">
    <source>
        <dbReference type="Proteomes" id="UP000194699"/>
    </source>
</evidence>
<evidence type="ECO:0000313" key="6">
    <source>
        <dbReference type="EMBL" id="MVM91564.1"/>
    </source>
</evidence>
<dbReference type="Proteomes" id="UP000439424">
    <property type="component" value="Unassembled WGS sequence"/>
</dbReference>
<dbReference type="InterPro" id="IPR054613">
    <property type="entry name" value="Peptidase_S78_dom"/>
</dbReference>
<keyword evidence="2 6" id="KW-0645">Protease</keyword>
<reference evidence="5" key="3">
    <citation type="submission" date="2016-12" db="EMBL/GenBank/DDBJ databases">
        <authorList>
            <person name="Singh M."/>
            <person name="Fernando D."/>
            <person name="Kumar A."/>
        </authorList>
    </citation>
    <scope>NUCLEOTIDE SEQUENCE</scope>
    <source>
        <strain evidence="5">ATCC 17978-VU</strain>
    </source>
</reference>
<dbReference type="EMBL" id="NGEL01000116">
    <property type="protein sequence ID" value="OTM86407.1"/>
    <property type="molecule type" value="Genomic_DNA"/>
</dbReference>
<evidence type="ECO:0000313" key="5">
    <source>
        <dbReference type="EMBL" id="APP32181.1"/>
    </source>
</evidence>
<dbReference type="Proteomes" id="UP000194699">
    <property type="component" value="Unassembled WGS sequence"/>
</dbReference>
<evidence type="ECO:0000313" key="8">
    <source>
        <dbReference type="EMBL" id="PRN37313.1"/>
    </source>
</evidence>
<protein>
    <submittedName>
        <fullName evidence="6">HK97 family phage prohead protease</fullName>
    </submittedName>
    <submittedName>
        <fullName evidence="7">Peptidase U35</fullName>
    </submittedName>
</protein>
<organism evidence="7 10">
    <name type="scientific">Acinetobacter baumannii</name>
    <dbReference type="NCBI Taxonomy" id="470"/>
    <lineage>
        <taxon>Bacteria</taxon>
        <taxon>Pseudomonadati</taxon>
        <taxon>Pseudomonadota</taxon>
        <taxon>Gammaproteobacteria</taxon>
        <taxon>Moraxellales</taxon>
        <taxon>Moraxellaceae</taxon>
        <taxon>Acinetobacter</taxon>
        <taxon>Acinetobacter calcoaceticus/baumannii complex</taxon>
    </lineage>
</organism>
<dbReference type="SUPFAM" id="SSF50789">
    <property type="entry name" value="Herpes virus serine proteinase, assemblin"/>
    <property type="match status" value="1"/>
</dbReference>
<gene>
    <name evidence="5" type="ORF">AUO97_15620</name>
    <name evidence="8" type="ORF">B9W25_01065</name>
    <name evidence="7" type="ORF">B9X95_10590</name>
    <name evidence="6" type="ORF">GNY86_08540</name>
</gene>
<reference evidence="5" key="2">
    <citation type="submission" date="2015-12" db="EMBL/GenBank/DDBJ databases">
        <authorList>
            <person name="Singh M.K."/>
            <person name="Fernando D.M."/>
            <person name="Kumar A."/>
        </authorList>
    </citation>
    <scope>NUCLEOTIDE SEQUENCE</scope>
    <source>
        <strain evidence="5">ATCC 17978-VU</strain>
    </source>
</reference>
<reference evidence="6 12" key="6">
    <citation type="submission" date="2019-11" db="EMBL/GenBank/DDBJ databases">
        <title>Multidrug-resistant Acinetobacter baumannii moving toward extensively drug-resistant over fifteen years in South of Brazil.</title>
        <authorList>
            <person name="Fedrigo N.H."/>
            <person name="Cerdeira L."/>
            <person name="Fuga B."/>
            <person name="Marini P.V.B."/>
            <person name="Shinohara D.R."/>
            <person name="Carrara-Marroni F.E."/>
            <person name="Lincopan N."/>
            <person name="Tognim M.C.B."/>
        </authorList>
    </citation>
    <scope>NUCLEOTIDE SEQUENCE [LARGE SCALE GENOMIC DNA]</scope>
    <source>
        <strain evidence="6 12">Ac576</strain>
    </source>
</reference>
<reference evidence="8 11" key="4">
    <citation type="submission" date="2017-04" db="EMBL/GenBank/DDBJ databases">
        <title>Comparison of Acinetobacter baumannii whole genome sequences from two major hospitals in Kuwait.</title>
        <authorList>
            <person name="Nasser K."/>
            <person name="Habibi N."/>
            <person name="Khan M.W."/>
            <person name="Purohit P."/>
            <person name="Al-Obaid I."/>
            <person name="Dhar R."/>
            <person name="Al-Fouzan W."/>
            <person name="Mustafa A.S."/>
        </authorList>
    </citation>
    <scope>NUCLEOTIDE SEQUENCE [LARGE SCALE GENOMIC DNA]</scope>
    <source>
        <strain evidence="8 11">KUFAR57</strain>
    </source>
</reference>
<dbReference type="GO" id="GO:0008233">
    <property type="term" value="F:peptidase activity"/>
    <property type="evidence" value="ECO:0007669"/>
    <property type="project" value="UniProtKB-KW"/>
</dbReference>
<proteinExistence type="predicted"/>
<feature type="domain" description="Prohead serine protease" evidence="4">
    <location>
        <begin position="8"/>
        <end position="158"/>
    </location>
</feature>
<evidence type="ECO:0000259" key="4">
    <source>
        <dbReference type="Pfam" id="PF04586"/>
    </source>
</evidence>
<evidence type="ECO:0000256" key="3">
    <source>
        <dbReference type="ARBA" id="ARBA00022801"/>
    </source>
</evidence>
<sequence>MDRLKLTLEIKATQEGGFFSGYLAAFDNLDSHGDIIRKGAFAKTLQEWKAKGKYPAIFWDHNPSEPIGIFTEMREDEKGLYVEGRLLIDDVPRAKATYALMKVGAIDGMSIGYITKSYRRDPDSLIRELLELELVEGSIVAFPSNPETLISSVKSKLQDGELPSLPEFEKFLRESGFSKTQATVIASKGLRHLLSESEGENEKAKSISNALNILRGISND</sequence>
<dbReference type="RefSeq" id="WP_000375470.1">
    <property type="nucleotide sequence ID" value="NZ_AP031581.1"/>
</dbReference>